<feature type="region of interest" description="Disordered" evidence="3">
    <location>
        <begin position="66"/>
        <end position="85"/>
    </location>
</feature>
<dbReference type="Gene3D" id="2.40.70.10">
    <property type="entry name" value="Acid Proteases"/>
    <property type="match status" value="1"/>
</dbReference>
<keyword evidence="6" id="KW-1185">Reference proteome</keyword>
<feature type="compositionally biased region" description="Polar residues" evidence="3">
    <location>
        <begin position="19"/>
        <end position="41"/>
    </location>
</feature>
<dbReference type="OrthoDB" id="1750432at2759"/>
<dbReference type="Gene3D" id="4.10.60.10">
    <property type="entry name" value="Zinc finger, CCHC-type"/>
    <property type="match status" value="1"/>
</dbReference>
<sequence>MTMVWSLWSGSSQVTVFERSSNPSARSSTNKPAASNRNPTLSAEEKARRRASGACFTCGQIGHESRNCADRKKAPAPSPITSHSITIPVDDLDSLAKAADATARDLEDSGDITLYSMLFPVPDPNDDDILISENEDTQPDEGADPDFVDRYESTGFWRRRQQMTAVDLAMCIHIENSMMSFWDPRYSRFEKHDRFRRFECQTSDTPGEYHCKDFEFEDICYIFTPDDHDLSMETLTRVIKTAFSTFMSYTKFADFHVQSPANHDYVQDITAIPKKEIRRFLYCHFEWINFSNRYRFEDQPLSQSYPRFFVGEEDHLGRTKVADLWRGRIYFVFRMSIPYDIEDHHIMALIRGERWSTTISIDYGEDFRTNVPAEDLRPEWANHSIPMHLVSDCEIFTQFYLPEWISLFSARVLTPSNGVSSKSKGKKRVAAPTEPAVPVERNAMTPTGKDADKRLPKPVIIETRIDSNPVRTLIDSGSMADFMSTTLADQLKVKRITLATPLPLQLAVKGSRSKINVVAAVRFQYQEIDCEKTFYIVNLEHYDLILGTPFLWQHSALAPVPTCEGSIQLSFQYLGGY</sequence>
<dbReference type="GO" id="GO:0008270">
    <property type="term" value="F:zinc ion binding"/>
    <property type="evidence" value="ECO:0007669"/>
    <property type="project" value="UniProtKB-KW"/>
</dbReference>
<dbReference type="Proteomes" id="UP000076798">
    <property type="component" value="Unassembled WGS sequence"/>
</dbReference>
<dbReference type="Pfam" id="PF08284">
    <property type="entry name" value="RVP_2"/>
    <property type="match status" value="1"/>
</dbReference>
<dbReference type="PROSITE" id="PS50158">
    <property type="entry name" value="ZF_CCHC"/>
    <property type="match status" value="1"/>
</dbReference>
<dbReference type="STRING" id="1314776.A0A165WG88"/>
<keyword evidence="2" id="KW-0862">Zinc</keyword>
<feature type="region of interest" description="Disordered" evidence="3">
    <location>
        <begin position="19"/>
        <end position="48"/>
    </location>
</feature>
<dbReference type="SUPFAM" id="SSF57756">
    <property type="entry name" value="Retrovirus zinc finger-like domains"/>
    <property type="match status" value="1"/>
</dbReference>
<keyword evidence="2" id="KW-0479">Metal-binding</keyword>
<keyword evidence="1" id="KW-0507">mRNA processing</keyword>
<keyword evidence="2" id="KW-0863">Zinc-finger</keyword>
<evidence type="ECO:0000313" key="6">
    <source>
        <dbReference type="Proteomes" id="UP000076798"/>
    </source>
</evidence>
<dbReference type="AlphaFoldDB" id="A0A165WG88"/>
<accession>A0A165WG88</accession>
<organism evidence="5 6">
    <name type="scientific">Sistotremastrum suecicum HHB10207 ss-3</name>
    <dbReference type="NCBI Taxonomy" id="1314776"/>
    <lineage>
        <taxon>Eukaryota</taxon>
        <taxon>Fungi</taxon>
        <taxon>Dikarya</taxon>
        <taxon>Basidiomycota</taxon>
        <taxon>Agaricomycotina</taxon>
        <taxon>Agaricomycetes</taxon>
        <taxon>Sistotremastrales</taxon>
        <taxon>Sistotremastraceae</taxon>
        <taxon>Sistotremastrum</taxon>
    </lineage>
</organism>
<dbReference type="InterPro" id="IPR036875">
    <property type="entry name" value="Znf_CCHC_sf"/>
</dbReference>
<name>A0A165WG88_9AGAM</name>
<evidence type="ECO:0000256" key="1">
    <source>
        <dbReference type="ARBA" id="ARBA00022664"/>
    </source>
</evidence>
<dbReference type="SUPFAM" id="SSF50630">
    <property type="entry name" value="Acid proteases"/>
    <property type="match status" value="1"/>
</dbReference>
<evidence type="ECO:0000313" key="5">
    <source>
        <dbReference type="EMBL" id="KZT31119.1"/>
    </source>
</evidence>
<protein>
    <recommendedName>
        <fullName evidence="4">CCHC-type domain-containing protein</fullName>
    </recommendedName>
</protein>
<dbReference type="InterPro" id="IPR021109">
    <property type="entry name" value="Peptidase_aspartic_dom_sf"/>
</dbReference>
<dbReference type="EMBL" id="KV428840">
    <property type="protein sequence ID" value="KZT31119.1"/>
    <property type="molecule type" value="Genomic_DNA"/>
</dbReference>
<dbReference type="GO" id="GO:0003676">
    <property type="term" value="F:nucleic acid binding"/>
    <property type="evidence" value="ECO:0007669"/>
    <property type="project" value="InterPro"/>
</dbReference>
<evidence type="ECO:0000256" key="2">
    <source>
        <dbReference type="PROSITE-ProRule" id="PRU00047"/>
    </source>
</evidence>
<evidence type="ECO:0000256" key="3">
    <source>
        <dbReference type="SAM" id="MobiDB-lite"/>
    </source>
</evidence>
<reference evidence="5 6" key="1">
    <citation type="journal article" date="2016" name="Mol. Biol. Evol.">
        <title>Comparative Genomics of Early-Diverging Mushroom-Forming Fungi Provides Insights into the Origins of Lignocellulose Decay Capabilities.</title>
        <authorList>
            <person name="Nagy L.G."/>
            <person name="Riley R."/>
            <person name="Tritt A."/>
            <person name="Adam C."/>
            <person name="Daum C."/>
            <person name="Floudas D."/>
            <person name="Sun H."/>
            <person name="Yadav J.S."/>
            <person name="Pangilinan J."/>
            <person name="Larsson K.H."/>
            <person name="Matsuura K."/>
            <person name="Barry K."/>
            <person name="Labutti K."/>
            <person name="Kuo R."/>
            <person name="Ohm R.A."/>
            <person name="Bhattacharya S.S."/>
            <person name="Shirouzu T."/>
            <person name="Yoshinaga Y."/>
            <person name="Martin F.M."/>
            <person name="Grigoriev I.V."/>
            <person name="Hibbett D.S."/>
        </authorList>
    </citation>
    <scope>NUCLEOTIDE SEQUENCE [LARGE SCALE GENOMIC DNA]</scope>
    <source>
        <strain evidence="5 6">HHB10207 ss-3</strain>
    </source>
</reference>
<dbReference type="InterPro" id="IPR001878">
    <property type="entry name" value="Znf_CCHC"/>
</dbReference>
<dbReference type="CDD" id="cd00303">
    <property type="entry name" value="retropepsin_like"/>
    <property type="match status" value="1"/>
</dbReference>
<feature type="domain" description="CCHC-type" evidence="4">
    <location>
        <begin position="55"/>
        <end position="68"/>
    </location>
</feature>
<gene>
    <name evidence="5" type="ORF">SISSUDRAFT_1133640</name>
</gene>
<dbReference type="GO" id="GO:0006397">
    <property type="term" value="P:mRNA processing"/>
    <property type="evidence" value="ECO:0007669"/>
    <property type="project" value="UniProtKB-KW"/>
</dbReference>
<evidence type="ECO:0000259" key="4">
    <source>
        <dbReference type="PROSITE" id="PS50158"/>
    </source>
</evidence>
<proteinExistence type="predicted"/>